<proteinExistence type="predicted"/>
<gene>
    <name evidence="1" type="ORF">RRG08_039416</name>
</gene>
<keyword evidence="2" id="KW-1185">Reference proteome</keyword>
<evidence type="ECO:0000313" key="1">
    <source>
        <dbReference type="EMBL" id="KAK3784415.1"/>
    </source>
</evidence>
<name>A0AAE1AAN9_9GAST</name>
<organism evidence="1 2">
    <name type="scientific">Elysia crispata</name>
    <name type="common">lettuce slug</name>
    <dbReference type="NCBI Taxonomy" id="231223"/>
    <lineage>
        <taxon>Eukaryota</taxon>
        <taxon>Metazoa</taxon>
        <taxon>Spiralia</taxon>
        <taxon>Lophotrochozoa</taxon>
        <taxon>Mollusca</taxon>
        <taxon>Gastropoda</taxon>
        <taxon>Heterobranchia</taxon>
        <taxon>Euthyneura</taxon>
        <taxon>Panpulmonata</taxon>
        <taxon>Sacoglossa</taxon>
        <taxon>Placobranchoidea</taxon>
        <taxon>Plakobranchidae</taxon>
        <taxon>Elysia</taxon>
    </lineage>
</organism>
<dbReference type="Proteomes" id="UP001283361">
    <property type="component" value="Unassembled WGS sequence"/>
</dbReference>
<dbReference type="AlphaFoldDB" id="A0AAE1AAN9"/>
<sequence>MKSSVGRNTSIPCLLEELVKLSVKKHFKVQEVRAKLKLKKALISSEDSDIAPVLREIQDTVAPCAAGVMKTELKRSISQIQLVNGNTVQERCGKSYSGIYIDETMIKDSVTLDFPFDENIVADFFTMNGWRKFSSLVMQRM</sequence>
<protein>
    <submittedName>
        <fullName evidence="1">Uncharacterized protein</fullName>
    </submittedName>
</protein>
<dbReference type="EMBL" id="JAWDGP010002247">
    <property type="protein sequence ID" value="KAK3784415.1"/>
    <property type="molecule type" value="Genomic_DNA"/>
</dbReference>
<comment type="caution">
    <text evidence="1">The sequence shown here is derived from an EMBL/GenBank/DDBJ whole genome shotgun (WGS) entry which is preliminary data.</text>
</comment>
<accession>A0AAE1AAN9</accession>
<evidence type="ECO:0000313" key="2">
    <source>
        <dbReference type="Proteomes" id="UP001283361"/>
    </source>
</evidence>
<reference evidence="1" key="1">
    <citation type="journal article" date="2023" name="G3 (Bethesda)">
        <title>A reference genome for the long-term kleptoplast-retaining sea slug Elysia crispata morphotype clarki.</title>
        <authorList>
            <person name="Eastman K.E."/>
            <person name="Pendleton A.L."/>
            <person name="Shaikh M.A."/>
            <person name="Suttiyut T."/>
            <person name="Ogas R."/>
            <person name="Tomko P."/>
            <person name="Gavelis G."/>
            <person name="Widhalm J.R."/>
            <person name="Wisecaver J.H."/>
        </authorList>
    </citation>
    <scope>NUCLEOTIDE SEQUENCE</scope>
    <source>
        <strain evidence="1">ECLA1</strain>
    </source>
</reference>